<dbReference type="GO" id="GO:0016301">
    <property type="term" value="F:kinase activity"/>
    <property type="evidence" value="ECO:0007669"/>
    <property type="project" value="UniProtKB-KW"/>
</dbReference>
<dbReference type="GO" id="GO:0009244">
    <property type="term" value="P:lipopolysaccharide core region biosynthetic process"/>
    <property type="evidence" value="ECO:0007669"/>
    <property type="project" value="UniProtKB-UniRule"/>
</dbReference>
<proteinExistence type="inferred from homology"/>
<dbReference type="InterPro" id="IPR022826">
    <property type="entry name" value="KDO_kinase"/>
</dbReference>
<evidence type="ECO:0000256" key="5">
    <source>
        <dbReference type="ARBA" id="ARBA00022475"/>
    </source>
</evidence>
<evidence type="ECO:0000256" key="6">
    <source>
        <dbReference type="ARBA" id="ARBA00022519"/>
    </source>
</evidence>
<evidence type="ECO:0000256" key="14">
    <source>
        <dbReference type="ARBA" id="ARBA00034417"/>
    </source>
</evidence>
<evidence type="ECO:0000256" key="12">
    <source>
        <dbReference type="ARBA" id="ARBA00023136"/>
    </source>
</evidence>
<evidence type="ECO:0000256" key="8">
    <source>
        <dbReference type="ARBA" id="ARBA00022741"/>
    </source>
</evidence>
<dbReference type="GO" id="GO:0005886">
    <property type="term" value="C:plasma membrane"/>
    <property type="evidence" value="ECO:0007669"/>
    <property type="project" value="UniProtKB-SubCell"/>
</dbReference>
<evidence type="ECO:0000256" key="7">
    <source>
        <dbReference type="ARBA" id="ARBA00022679"/>
    </source>
</evidence>
<dbReference type="Proteomes" id="UP000570493">
    <property type="component" value="Unassembled WGS sequence"/>
</dbReference>
<dbReference type="HAMAP" id="MF_00521">
    <property type="entry name" value="KDO_kinase"/>
    <property type="match status" value="1"/>
</dbReference>
<comment type="pathway">
    <text evidence="2 15">Bacterial outer membrane biogenesis; LPS core biosynthesis.</text>
</comment>
<keyword evidence="7 15" id="KW-0808">Transferase</keyword>
<dbReference type="EMBL" id="JABBMT010000013">
    <property type="protein sequence ID" value="NMM41188.1"/>
    <property type="molecule type" value="Genomic_DNA"/>
</dbReference>
<name>A0A7Y0DT90_9GAMM</name>
<keyword evidence="8 15" id="KW-0547">Nucleotide-binding</keyword>
<protein>
    <recommendedName>
        <fullName evidence="13 15">3-deoxy-D-manno-octulosonic acid kinase</fullName>
        <shortName evidence="15">Kdo kinase</shortName>
        <ecNumber evidence="4 15">2.7.1.166</ecNumber>
    </recommendedName>
</protein>
<keyword evidence="10 15" id="KW-0067">ATP-binding</keyword>
<reference evidence="16" key="1">
    <citation type="submission" date="2020-04" db="EMBL/GenBank/DDBJ databases">
        <title>Genome Sequencing for Pseudoaltermonas arctica.</title>
        <authorList>
            <person name="Elkins N.S."/>
        </authorList>
    </citation>
    <scope>NUCLEOTIDE SEQUENCE [LARGE SCALE GENOMIC DNA]</scope>
    <source>
        <strain evidence="16">NEC-BIFX-2020_0012</strain>
    </source>
</reference>
<keyword evidence="11 15" id="KW-0448">Lipopolysaccharide biosynthesis</keyword>
<evidence type="ECO:0000256" key="15">
    <source>
        <dbReference type="HAMAP-Rule" id="MF_00521"/>
    </source>
</evidence>
<comment type="catalytic activity">
    <reaction evidence="14 15">
        <text>an alpha-Kdo-(2-&gt;6)-lipid IVA + ATP = a 4-O-phospho-alpha-Kdo-(2-&gt;6)-lipid IVA + ADP + H(+)</text>
        <dbReference type="Rhea" id="RHEA:74271"/>
        <dbReference type="ChEBI" id="CHEBI:15378"/>
        <dbReference type="ChEBI" id="CHEBI:30616"/>
        <dbReference type="ChEBI" id="CHEBI:176428"/>
        <dbReference type="ChEBI" id="CHEBI:193140"/>
        <dbReference type="ChEBI" id="CHEBI:456216"/>
        <dbReference type="EC" id="2.7.1.166"/>
    </reaction>
</comment>
<keyword evidence="6 15" id="KW-0997">Cell inner membrane</keyword>
<evidence type="ECO:0000256" key="2">
    <source>
        <dbReference type="ARBA" id="ARBA00004713"/>
    </source>
</evidence>
<dbReference type="InterPro" id="IPR011009">
    <property type="entry name" value="Kinase-like_dom_sf"/>
</dbReference>
<evidence type="ECO:0000256" key="9">
    <source>
        <dbReference type="ARBA" id="ARBA00022777"/>
    </source>
</evidence>
<dbReference type="EC" id="2.7.1.166" evidence="4 15"/>
<dbReference type="UniPathway" id="UPA00958"/>
<evidence type="ECO:0000313" key="16">
    <source>
        <dbReference type="EMBL" id="NMM41188.1"/>
    </source>
</evidence>
<keyword evidence="9 15" id="KW-0418">Kinase</keyword>
<keyword evidence="12 15" id="KW-0472">Membrane</keyword>
<dbReference type="SUPFAM" id="SSF56112">
    <property type="entry name" value="Protein kinase-like (PK-like)"/>
    <property type="match status" value="1"/>
</dbReference>
<evidence type="ECO:0000256" key="13">
    <source>
        <dbReference type="ARBA" id="ARBA00029511"/>
    </source>
</evidence>
<comment type="function">
    <text evidence="15">Catalyzes the ATP-dependent phosphorylation of the 3-deoxy-D-manno-octulosonic acid (Kdo) residue in Kdo-lipid IV(A) at the 4-OH position.</text>
</comment>
<dbReference type="GO" id="GO:0005524">
    <property type="term" value="F:ATP binding"/>
    <property type="evidence" value="ECO:0007669"/>
    <property type="project" value="UniProtKB-UniRule"/>
</dbReference>
<organism evidence="16 17">
    <name type="scientific">Pseudoalteromonas arctica</name>
    <dbReference type="NCBI Taxonomy" id="394751"/>
    <lineage>
        <taxon>Bacteria</taxon>
        <taxon>Pseudomonadati</taxon>
        <taxon>Pseudomonadota</taxon>
        <taxon>Gammaproteobacteria</taxon>
        <taxon>Alteromonadales</taxon>
        <taxon>Pseudoalteromonadaceae</taxon>
        <taxon>Pseudoalteromonas</taxon>
    </lineage>
</organism>
<evidence type="ECO:0000256" key="1">
    <source>
        <dbReference type="ARBA" id="ARBA00004515"/>
    </source>
</evidence>
<gene>
    <name evidence="15" type="primary">kdkA</name>
    <name evidence="16" type="ORF">HHO47_10215</name>
</gene>
<evidence type="ECO:0000256" key="11">
    <source>
        <dbReference type="ARBA" id="ARBA00022985"/>
    </source>
</evidence>
<dbReference type="RefSeq" id="WP_169020220.1">
    <property type="nucleotide sequence ID" value="NZ_JABBMT010000013.1"/>
</dbReference>
<dbReference type="NCBIfam" id="NF002475">
    <property type="entry name" value="PRK01723.1"/>
    <property type="match status" value="1"/>
</dbReference>
<dbReference type="GO" id="GO:0016773">
    <property type="term" value="F:phosphotransferase activity, alcohol group as acceptor"/>
    <property type="evidence" value="ECO:0007669"/>
    <property type="project" value="UniProtKB-UniRule"/>
</dbReference>
<dbReference type="AlphaFoldDB" id="A0A7Y0DT90"/>
<comment type="subcellular location">
    <subcellularLocation>
        <location evidence="1 15">Cell inner membrane</location>
        <topology evidence="1 15">Peripheral membrane protein</topology>
        <orientation evidence="1 15">Cytoplasmic side</orientation>
    </subcellularLocation>
</comment>
<evidence type="ECO:0000256" key="3">
    <source>
        <dbReference type="ARBA" id="ARBA00010327"/>
    </source>
</evidence>
<comment type="similarity">
    <text evidence="3 15">Belongs to the protein kinase superfamily. KdkA/RfaP family.</text>
</comment>
<keyword evidence="5 15" id="KW-1003">Cell membrane</keyword>
<feature type="active site" evidence="15">
    <location>
        <position position="167"/>
    </location>
</feature>
<comment type="caution">
    <text evidence="16">The sequence shown here is derived from an EMBL/GenBank/DDBJ whole genome shotgun (WGS) entry which is preliminary data.</text>
</comment>
<accession>A0A7Y0DT90</accession>
<keyword evidence="17" id="KW-1185">Reference proteome</keyword>
<evidence type="ECO:0000313" key="17">
    <source>
        <dbReference type="Proteomes" id="UP000570493"/>
    </source>
</evidence>
<sequence length="240" mass="27647">MFNQQTINEHIILSHPEHSAEISLNWFDNEYWQQQGKIVGAKKGRATAWFFCHNGLTAVLRHYWRGGLVGKVLSDQYLFFGLEKTRVYQEFSLMMKLCELGLNVPKPIAAKISQAGLIYRGDIITQVVAGAQSVLDILKQRPFSAQELVKVAHTIADFHNHGVYHADLNINNILFDETGEVYIIDFDRGELKLPASNWQQANMTRLARSFHKEQGRNHVMHWQESDWQQLHTAYQSTLKV</sequence>
<evidence type="ECO:0000256" key="4">
    <source>
        <dbReference type="ARBA" id="ARBA00011988"/>
    </source>
</evidence>
<dbReference type="Pfam" id="PF06293">
    <property type="entry name" value="Kdo"/>
    <property type="match status" value="1"/>
</dbReference>
<evidence type="ECO:0000256" key="10">
    <source>
        <dbReference type="ARBA" id="ARBA00022840"/>
    </source>
</evidence>
<dbReference type="Gene3D" id="1.10.510.10">
    <property type="entry name" value="Transferase(Phosphotransferase) domain 1"/>
    <property type="match status" value="1"/>
</dbReference>